<gene>
    <name evidence="1" type="ORF">SAMN04489716_2187</name>
</gene>
<proteinExistence type="predicted"/>
<reference evidence="1" key="1">
    <citation type="submission" date="2016-10" db="EMBL/GenBank/DDBJ databases">
        <authorList>
            <person name="de Groot N.N."/>
        </authorList>
    </citation>
    <scope>NUCLEOTIDE SEQUENCE [LARGE SCALE GENOMIC DNA]</scope>
    <source>
        <strain evidence="1">DSM 43941</strain>
    </source>
</reference>
<accession>A0A1H1WP80</accession>
<dbReference type="EMBL" id="LT629758">
    <property type="protein sequence ID" value="SDS99067.1"/>
    <property type="molecule type" value="Genomic_DNA"/>
</dbReference>
<dbReference type="OrthoDB" id="3393148at2"/>
<keyword evidence="2" id="KW-1185">Reference proteome</keyword>
<evidence type="ECO:0000313" key="2">
    <source>
        <dbReference type="Proteomes" id="UP000198688"/>
    </source>
</evidence>
<name>A0A1H1WP80_9ACTN</name>
<protein>
    <submittedName>
        <fullName evidence="1">Uncharacterized protein</fullName>
    </submittedName>
</protein>
<evidence type="ECO:0000313" key="1">
    <source>
        <dbReference type="EMBL" id="SDS99067.1"/>
    </source>
</evidence>
<dbReference type="Proteomes" id="UP000198688">
    <property type="component" value="Chromosome I"/>
</dbReference>
<dbReference type="AlphaFoldDB" id="A0A1H1WP80"/>
<sequence>MARLRAAAGLLDEDVWIAVRLPGDYEGADELGWLREALQLLAGDDQGEEADLEPL</sequence>
<organism evidence="1 2">
    <name type="scientific">Actinoplanes derwentensis</name>
    <dbReference type="NCBI Taxonomy" id="113562"/>
    <lineage>
        <taxon>Bacteria</taxon>
        <taxon>Bacillati</taxon>
        <taxon>Actinomycetota</taxon>
        <taxon>Actinomycetes</taxon>
        <taxon>Micromonosporales</taxon>
        <taxon>Micromonosporaceae</taxon>
        <taxon>Actinoplanes</taxon>
    </lineage>
</organism>
<dbReference type="RefSeq" id="WP_157751457.1">
    <property type="nucleotide sequence ID" value="NZ_BOMJ01000039.1"/>
</dbReference>